<keyword evidence="3" id="KW-0694">RNA-binding</keyword>
<evidence type="ECO:0000256" key="4">
    <source>
        <dbReference type="ARBA" id="ARBA00023015"/>
    </source>
</evidence>
<sequence length="175" mass="18630">KYLESLLALEVPELKDEKIIIEASARIPGSRAKIALSTIEANIDPIGAIVGVKGVRINSVSEQLNGENIDCIEYTPILEMFVARALSPAIVKSVKVEKGAGEKGKDKAIVTIAEDQKARAIGKVGLNIRLASMLTKCEIELNVLEGATTGSEEVTGNSGEQQPTKDVSELASLFK</sequence>
<evidence type="ECO:0000256" key="5">
    <source>
        <dbReference type="ARBA" id="ARBA00023163"/>
    </source>
</evidence>
<dbReference type="PANTHER" id="PTHR22648">
    <property type="entry name" value="TRANSCRIPTION TERMINATION FACTOR NUSA"/>
    <property type="match status" value="1"/>
</dbReference>
<keyword evidence="10" id="KW-1185">Reference proteome</keyword>
<evidence type="ECO:0000313" key="10">
    <source>
        <dbReference type="Proteomes" id="UP001057375"/>
    </source>
</evidence>
<name>A0ABQ5JUE7_9EUKA</name>
<keyword evidence="4" id="KW-0805">Transcription regulation</keyword>
<feature type="compositionally biased region" description="Polar residues" evidence="6">
    <location>
        <begin position="150"/>
        <end position="165"/>
    </location>
</feature>
<evidence type="ECO:0000256" key="6">
    <source>
        <dbReference type="SAM" id="MobiDB-lite"/>
    </source>
</evidence>
<keyword evidence="5" id="KW-0804">Transcription</keyword>
<protein>
    <submittedName>
        <fullName evidence="9">Transcription termination/antitermination protein NusA, bacterial like protein</fullName>
    </submittedName>
</protein>
<dbReference type="InterPro" id="IPR025249">
    <property type="entry name" value="TF_NusA_KH_1st"/>
</dbReference>
<dbReference type="InterPro" id="IPR058582">
    <property type="entry name" value="KH_NusA_2nd"/>
</dbReference>
<evidence type="ECO:0000256" key="1">
    <source>
        <dbReference type="ARBA" id="ARBA00022472"/>
    </source>
</evidence>
<dbReference type="Gene3D" id="3.30.300.20">
    <property type="match status" value="2"/>
</dbReference>
<evidence type="ECO:0000313" key="9">
    <source>
        <dbReference type="EMBL" id="GKT17173.1"/>
    </source>
</evidence>
<dbReference type="Proteomes" id="UP001057375">
    <property type="component" value="Unassembled WGS sequence"/>
</dbReference>
<organism evidence="9 10">
    <name type="scientific">Aduncisulcus paluster</name>
    <dbReference type="NCBI Taxonomy" id="2918883"/>
    <lineage>
        <taxon>Eukaryota</taxon>
        <taxon>Metamonada</taxon>
        <taxon>Carpediemonas-like organisms</taxon>
        <taxon>Aduncisulcus</taxon>
    </lineage>
</organism>
<feature type="domain" description="Transcription factor NusA first KH" evidence="7">
    <location>
        <begin position="2"/>
        <end position="74"/>
    </location>
</feature>
<feature type="non-terminal residue" evidence="9">
    <location>
        <position position="1"/>
    </location>
</feature>
<dbReference type="Pfam" id="PF13184">
    <property type="entry name" value="KH_NusA_1st"/>
    <property type="match status" value="1"/>
</dbReference>
<dbReference type="InterPro" id="IPR030842">
    <property type="entry name" value="TF_NusA_bacterial"/>
</dbReference>
<dbReference type="EMBL" id="BQXS01006064">
    <property type="protein sequence ID" value="GKT17173.1"/>
    <property type="molecule type" value="Genomic_DNA"/>
</dbReference>
<dbReference type="InterPro" id="IPR009019">
    <property type="entry name" value="KH_sf_prok-type"/>
</dbReference>
<proteinExistence type="predicted"/>
<evidence type="ECO:0000259" key="8">
    <source>
        <dbReference type="Pfam" id="PF26594"/>
    </source>
</evidence>
<dbReference type="InterPro" id="IPR015946">
    <property type="entry name" value="KH_dom-like_a/b"/>
</dbReference>
<comment type="caution">
    <text evidence="9">The sequence shown here is derived from an EMBL/GenBank/DDBJ whole genome shotgun (WGS) entry which is preliminary data.</text>
</comment>
<reference evidence="9" key="1">
    <citation type="submission" date="2022-03" db="EMBL/GenBank/DDBJ databases">
        <title>Draft genome sequence of Aduncisulcus paluster, a free-living microaerophilic Fornicata.</title>
        <authorList>
            <person name="Yuyama I."/>
            <person name="Kume K."/>
            <person name="Tamura T."/>
            <person name="Inagaki Y."/>
            <person name="Hashimoto T."/>
        </authorList>
    </citation>
    <scope>NUCLEOTIDE SEQUENCE</scope>
    <source>
        <strain evidence="9">NY0171</strain>
    </source>
</reference>
<dbReference type="PANTHER" id="PTHR22648:SF0">
    <property type="entry name" value="TRANSCRIPTION TERMINATION_ANTITERMINATION PROTEIN NUSA"/>
    <property type="match status" value="1"/>
</dbReference>
<accession>A0ABQ5JUE7</accession>
<dbReference type="Pfam" id="PF26594">
    <property type="entry name" value="KH_NusA_2nd"/>
    <property type="match status" value="1"/>
</dbReference>
<keyword evidence="1" id="KW-0806">Transcription termination</keyword>
<keyword evidence="2" id="KW-0963">Cytoplasm</keyword>
<evidence type="ECO:0000256" key="2">
    <source>
        <dbReference type="ARBA" id="ARBA00022490"/>
    </source>
</evidence>
<dbReference type="SUPFAM" id="SSF54814">
    <property type="entry name" value="Prokaryotic type KH domain (KH-domain type II)"/>
    <property type="match status" value="2"/>
</dbReference>
<feature type="domain" description="NusA-like second KH" evidence="8">
    <location>
        <begin position="79"/>
        <end position="142"/>
    </location>
</feature>
<gene>
    <name evidence="9" type="ORF">ADUPG1_004180</name>
</gene>
<feature type="region of interest" description="Disordered" evidence="6">
    <location>
        <begin position="150"/>
        <end position="175"/>
    </location>
</feature>
<evidence type="ECO:0000256" key="3">
    <source>
        <dbReference type="ARBA" id="ARBA00022884"/>
    </source>
</evidence>
<evidence type="ECO:0000259" key="7">
    <source>
        <dbReference type="Pfam" id="PF13184"/>
    </source>
</evidence>